<evidence type="ECO:0000256" key="1">
    <source>
        <dbReference type="ARBA" id="ARBA00022603"/>
    </source>
</evidence>
<evidence type="ECO:0000259" key="5">
    <source>
        <dbReference type="Pfam" id="PF08241"/>
    </source>
</evidence>
<evidence type="ECO:0000256" key="4">
    <source>
        <dbReference type="ARBA" id="ARBA00022691"/>
    </source>
</evidence>
<dbReference type="PANTHER" id="PTHR43464:SF19">
    <property type="entry name" value="UBIQUINONE BIOSYNTHESIS O-METHYLTRANSFERASE, MITOCHONDRIAL"/>
    <property type="match status" value="1"/>
</dbReference>
<organism evidence="6">
    <name type="scientific">marine metagenome</name>
    <dbReference type="NCBI Taxonomy" id="408172"/>
    <lineage>
        <taxon>unclassified sequences</taxon>
        <taxon>metagenomes</taxon>
        <taxon>ecological metagenomes</taxon>
    </lineage>
</organism>
<protein>
    <recommendedName>
        <fullName evidence="5">Methyltransferase type 11 domain-containing protein</fullName>
    </recommendedName>
</protein>
<dbReference type="PANTHER" id="PTHR43464">
    <property type="entry name" value="METHYLTRANSFERASE"/>
    <property type="match status" value="1"/>
</dbReference>
<accession>A0A381WK65</accession>
<name>A0A381WK65_9ZZZZ</name>
<dbReference type="InterPro" id="IPR013216">
    <property type="entry name" value="Methyltransf_11"/>
</dbReference>
<feature type="non-terminal residue" evidence="6">
    <location>
        <position position="182"/>
    </location>
</feature>
<dbReference type="Pfam" id="PF08241">
    <property type="entry name" value="Methyltransf_11"/>
    <property type="match status" value="1"/>
</dbReference>
<keyword evidence="1" id="KW-0489">Methyltransferase</keyword>
<dbReference type="GO" id="GO:0061542">
    <property type="term" value="F:3-demethylubiquinol 3-O-methyltransferase activity"/>
    <property type="evidence" value="ECO:0007669"/>
    <property type="project" value="InterPro"/>
</dbReference>
<dbReference type="InterPro" id="IPR029063">
    <property type="entry name" value="SAM-dependent_MTases_sf"/>
</dbReference>
<keyword evidence="4" id="KW-0949">S-adenosyl-L-methionine</keyword>
<dbReference type="EMBL" id="UINC01012067">
    <property type="protein sequence ID" value="SVA52906.1"/>
    <property type="molecule type" value="Genomic_DNA"/>
</dbReference>
<keyword evidence="2" id="KW-0808">Transferase</keyword>
<dbReference type="Gene3D" id="3.40.50.150">
    <property type="entry name" value="Vaccinia Virus protein VP39"/>
    <property type="match status" value="1"/>
</dbReference>
<sequence>MSNKSSKNREFNHFSKIAKEWWLPNGKFKILHEITPLRIKYILKMINQKKIKDLKILDLGCGGGLTCEPLARLKAKVTGIDFVQQNIEVAKNHAIISKLKINYIHDDLDSLKIKKKFDIILLLEILEHLDNWKSTIPKIKNILKPEGLLIISSINKTSLSKIFAIFLAENILKWVPKNTHDY</sequence>
<reference evidence="6" key="1">
    <citation type="submission" date="2018-05" db="EMBL/GenBank/DDBJ databases">
        <authorList>
            <person name="Lanie J.A."/>
            <person name="Ng W.-L."/>
            <person name="Kazmierczak K.M."/>
            <person name="Andrzejewski T.M."/>
            <person name="Davidsen T.M."/>
            <person name="Wayne K.J."/>
            <person name="Tettelin H."/>
            <person name="Glass J.I."/>
            <person name="Rusch D."/>
            <person name="Podicherti R."/>
            <person name="Tsui H.-C.T."/>
            <person name="Winkler M.E."/>
        </authorList>
    </citation>
    <scope>NUCLEOTIDE SEQUENCE</scope>
</reference>
<gene>
    <name evidence="6" type="ORF">METZ01_LOCUS105760</name>
</gene>
<evidence type="ECO:0000256" key="3">
    <source>
        <dbReference type="ARBA" id="ARBA00022688"/>
    </source>
</evidence>
<dbReference type="InterPro" id="IPR010233">
    <property type="entry name" value="UbiG_MeTrfase"/>
</dbReference>
<proteinExistence type="predicted"/>
<keyword evidence="3" id="KW-0831">Ubiquinone biosynthesis</keyword>
<dbReference type="AlphaFoldDB" id="A0A381WK65"/>
<dbReference type="SUPFAM" id="SSF53335">
    <property type="entry name" value="S-adenosyl-L-methionine-dependent methyltransferases"/>
    <property type="match status" value="1"/>
</dbReference>
<evidence type="ECO:0000313" key="6">
    <source>
        <dbReference type="EMBL" id="SVA52906.1"/>
    </source>
</evidence>
<dbReference type="GO" id="GO:0032259">
    <property type="term" value="P:methylation"/>
    <property type="evidence" value="ECO:0007669"/>
    <property type="project" value="UniProtKB-KW"/>
</dbReference>
<feature type="domain" description="Methyltransferase type 11" evidence="5">
    <location>
        <begin position="57"/>
        <end position="151"/>
    </location>
</feature>
<dbReference type="GO" id="GO:0010420">
    <property type="term" value="F:polyprenyldihydroxybenzoate methyltransferase activity"/>
    <property type="evidence" value="ECO:0007669"/>
    <property type="project" value="InterPro"/>
</dbReference>
<dbReference type="CDD" id="cd02440">
    <property type="entry name" value="AdoMet_MTases"/>
    <property type="match status" value="1"/>
</dbReference>
<dbReference type="NCBIfam" id="TIGR01983">
    <property type="entry name" value="UbiG"/>
    <property type="match status" value="1"/>
</dbReference>
<evidence type="ECO:0000256" key="2">
    <source>
        <dbReference type="ARBA" id="ARBA00022679"/>
    </source>
</evidence>